<dbReference type="EMBL" id="KB405062">
    <property type="protein sequence ID" value="EMF56540.1"/>
    <property type="molecule type" value="Genomic_DNA"/>
</dbReference>
<accession>M3FU88</accession>
<evidence type="ECO:0000313" key="6">
    <source>
        <dbReference type="Proteomes" id="UP000030760"/>
    </source>
</evidence>
<dbReference type="GO" id="GO:0005524">
    <property type="term" value="F:ATP binding"/>
    <property type="evidence" value="ECO:0007669"/>
    <property type="project" value="UniProtKB-KW"/>
</dbReference>
<keyword evidence="2" id="KW-0067">ATP-binding</keyword>
<reference evidence="6" key="1">
    <citation type="journal article" date="2013" name="Genome Announc.">
        <title>Draft Genome Sequence of Streptomyces bottropensis ATCC 25435, a Bottromycin-Producing Actinomycete.</title>
        <authorList>
            <person name="Zhang H."/>
            <person name="Zhou W."/>
            <person name="Zhuang Y."/>
            <person name="Liang X."/>
            <person name="Liu T."/>
        </authorList>
    </citation>
    <scope>NUCLEOTIDE SEQUENCE [LARGE SCALE GENOMIC DNA]</scope>
    <source>
        <strain evidence="6">ATCC 25435</strain>
    </source>
</reference>
<evidence type="ECO:0000313" key="5">
    <source>
        <dbReference type="EMBL" id="EMF56540.1"/>
    </source>
</evidence>
<gene>
    <name evidence="5" type="ORF">SBD_2101</name>
</gene>
<dbReference type="InterPro" id="IPR010488">
    <property type="entry name" value="Zeta_toxin_domain"/>
</dbReference>
<dbReference type="GO" id="GO:0016301">
    <property type="term" value="F:kinase activity"/>
    <property type="evidence" value="ECO:0007669"/>
    <property type="project" value="InterPro"/>
</dbReference>
<feature type="domain" description="Zeta toxin" evidence="4">
    <location>
        <begin position="6"/>
        <end position="45"/>
    </location>
</feature>
<evidence type="ECO:0000256" key="2">
    <source>
        <dbReference type="ARBA" id="ARBA00022840"/>
    </source>
</evidence>
<dbReference type="AlphaFoldDB" id="M3FU88"/>
<keyword evidence="1" id="KW-0547">Nucleotide-binding</keyword>
<name>M3FU88_9ACTN</name>
<organism evidence="5 6">
    <name type="scientific">Streptomyces bottropensis ATCC 25435</name>
    <dbReference type="NCBI Taxonomy" id="1054862"/>
    <lineage>
        <taxon>Bacteria</taxon>
        <taxon>Bacillati</taxon>
        <taxon>Actinomycetota</taxon>
        <taxon>Actinomycetes</taxon>
        <taxon>Kitasatosporales</taxon>
        <taxon>Streptomycetaceae</taxon>
        <taxon>Streptomyces</taxon>
    </lineage>
</organism>
<protein>
    <recommendedName>
        <fullName evidence="4">Zeta toxin domain-containing protein</fullName>
    </recommendedName>
</protein>
<dbReference type="GeneID" id="96272055"/>
<evidence type="ECO:0000259" key="4">
    <source>
        <dbReference type="Pfam" id="PF06414"/>
    </source>
</evidence>
<evidence type="ECO:0000256" key="3">
    <source>
        <dbReference type="SAM" id="MobiDB-lite"/>
    </source>
</evidence>
<proteinExistence type="predicted"/>
<dbReference type="RefSeq" id="WP_005477101.1">
    <property type="nucleotide sequence ID" value="NZ_KB405062.1"/>
</dbReference>
<evidence type="ECO:0000256" key="1">
    <source>
        <dbReference type="ARBA" id="ARBA00022741"/>
    </source>
</evidence>
<dbReference type="Pfam" id="PF06414">
    <property type="entry name" value="Zeta_toxin"/>
    <property type="match status" value="1"/>
</dbReference>
<feature type="region of interest" description="Disordered" evidence="3">
    <location>
        <begin position="40"/>
        <end position="60"/>
    </location>
</feature>
<sequence length="60" mass="6259">MQAVPDRRGGAVRVGRDLCKPVHRRYPGLLADDVRTAGALVRPDTAAGRPPSKPTSAPGA</sequence>
<dbReference type="Proteomes" id="UP000030760">
    <property type="component" value="Unassembled WGS sequence"/>
</dbReference>